<accession>A0ABW2H8W1</accession>
<dbReference type="InterPro" id="IPR010497">
    <property type="entry name" value="Epoxide_hydro_N"/>
</dbReference>
<evidence type="ECO:0000313" key="6">
    <source>
        <dbReference type="Proteomes" id="UP001596392"/>
    </source>
</evidence>
<sequence>MEPFQIDLPSAALEDLWDRLDRTRWPDEADDAGWRYGTDLSYLRGLVRYWRDDFDWRSVEARLNAVPQFRTEIDGLQVHFAHVRSPNPDAVPLIFSHGWPGTFAEFLPLVPRLSDAFHLVIPSLPGFIFSAPYTRPGPRRIHDVWAALMQRLGYARFGACGSDVGARVTSRLGWYHRDRVIGIHISSVDLEWPNPLPDDLSEDERAYVARCNAWEDTEGGYAAIQSTRPQTLGYGLTDSPVGLAAWIVEKYRAWGDCHGDIATRFTADELLTTISLYWFTNTINSANRHYFEARHDAAPLRLPPGTRIEAPAGIAMFPGEADLLVPRTFAERCYNIVRWTDPPQGGHFPGLEEPALLADDIRAFFDSLQAS</sequence>
<comment type="caution">
    <text evidence="5">The sequence shown here is derived from an EMBL/GenBank/DDBJ whole genome shotgun (WGS) entry which is preliminary data.</text>
</comment>
<dbReference type="EC" id="3.-.-.-" evidence="5"/>
<keyword evidence="3 5" id="KW-0378">Hydrolase</keyword>
<keyword evidence="2" id="KW-0058">Aromatic hydrocarbons catabolism</keyword>
<organism evidence="5 6">
    <name type="scientific">Catellatospora aurea</name>
    <dbReference type="NCBI Taxonomy" id="1337874"/>
    <lineage>
        <taxon>Bacteria</taxon>
        <taxon>Bacillati</taxon>
        <taxon>Actinomycetota</taxon>
        <taxon>Actinomycetes</taxon>
        <taxon>Micromonosporales</taxon>
        <taxon>Micromonosporaceae</taxon>
        <taxon>Catellatospora</taxon>
    </lineage>
</organism>
<dbReference type="PIRSF" id="PIRSF001112">
    <property type="entry name" value="Epoxide_hydrolase"/>
    <property type="match status" value="1"/>
</dbReference>
<gene>
    <name evidence="5" type="ORF">ACFQO7_32050</name>
</gene>
<keyword evidence="6" id="KW-1185">Reference proteome</keyword>
<evidence type="ECO:0000256" key="3">
    <source>
        <dbReference type="ARBA" id="ARBA00022801"/>
    </source>
</evidence>
<dbReference type="PANTHER" id="PTHR21661">
    <property type="entry name" value="EPOXIDE HYDROLASE 1-RELATED"/>
    <property type="match status" value="1"/>
</dbReference>
<dbReference type="Pfam" id="PF06441">
    <property type="entry name" value="EHN"/>
    <property type="match status" value="1"/>
</dbReference>
<dbReference type="InterPro" id="IPR016292">
    <property type="entry name" value="Epoxide_hydrolase"/>
</dbReference>
<dbReference type="Proteomes" id="UP001596392">
    <property type="component" value="Unassembled WGS sequence"/>
</dbReference>
<dbReference type="RefSeq" id="WP_376809887.1">
    <property type="nucleotide sequence ID" value="NZ_JBHTAC010000050.1"/>
</dbReference>
<comment type="similarity">
    <text evidence="1">Belongs to the peptidase S33 family.</text>
</comment>
<proteinExistence type="inferred from homology"/>
<name>A0ABW2H8W1_9ACTN</name>
<reference evidence="6" key="1">
    <citation type="journal article" date="2019" name="Int. J. Syst. Evol. Microbiol.">
        <title>The Global Catalogue of Microorganisms (GCM) 10K type strain sequencing project: providing services to taxonomists for standard genome sequencing and annotation.</title>
        <authorList>
            <consortium name="The Broad Institute Genomics Platform"/>
            <consortium name="The Broad Institute Genome Sequencing Center for Infectious Disease"/>
            <person name="Wu L."/>
            <person name="Ma J."/>
        </authorList>
    </citation>
    <scope>NUCLEOTIDE SEQUENCE [LARGE SCALE GENOMIC DNA]</scope>
    <source>
        <strain evidence="6">CGMCC 1.9106</strain>
    </source>
</reference>
<feature type="domain" description="Epoxide hydrolase N-terminal" evidence="4">
    <location>
        <begin position="1"/>
        <end position="106"/>
    </location>
</feature>
<dbReference type="SUPFAM" id="SSF53474">
    <property type="entry name" value="alpha/beta-Hydrolases"/>
    <property type="match status" value="1"/>
</dbReference>
<evidence type="ECO:0000313" key="5">
    <source>
        <dbReference type="EMBL" id="MFC7247131.1"/>
    </source>
</evidence>
<protein>
    <submittedName>
        <fullName evidence="5">Epoxide hydrolase family protein</fullName>
        <ecNumber evidence="5">3.-.-.-</ecNumber>
    </submittedName>
</protein>
<dbReference type="EMBL" id="JBHTAC010000050">
    <property type="protein sequence ID" value="MFC7247131.1"/>
    <property type="molecule type" value="Genomic_DNA"/>
</dbReference>
<evidence type="ECO:0000259" key="4">
    <source>
        <dbReference type="Pfam" id="PF06441"/>
    </source>
</evidence>
<dbReference type="GO" id="GO:0016787">
    <property type="term" value="F:hydrolase activity"/>
    <property type="evidence" value="ECO:0007669"/>
    <property type="project" value="UniProtKB-KW"/>
</dbReference>
<evidence type="ECO:0000256" key="2">
    <source>
        <dbReference type="ARBA" id="ARBA00022797"/>
    </source>
</evidence>
<dbReference type="InterPro" id="IPR029058">
    <property type="entry name" value="AB_hydrolase_fold"/>
</dbReference>
<dbReference type="Gene3D" id="3.40.50.1820">
    <property type="entry name" value="alpha/beta hydrolase"/>
    <property type="match status" value="1"/>
</dbReference>
<evidence type="ECO:0000256" key="1">
    <source>
        <dbReference type="ARBA" id="ARBA00010088"/>
    </source>
</evidence>
<dbReference type="PANTHER" id="PTHR21661:SF35">
    <property type="entry name" value="EPOXIDE HYDROLASE"/>
    <property type="match status" value="1"/>
</dbReference>